<dbReference type="AlphaFoldDB" id="A0A5B9CXK9"/>
<dbReference type="Proteomes" id="UP000321940">
    <property type="component" value="Chromosome"/>
</dbReference>
<keyword evidence="2" id="KW-1185">Reference proteome</keyword>
<organism evidence="1 2">
    <name type="scientific">Bartonella kosoyi</name>
    <dbReference type="NCBI Taxonomy" id="2133959"/>
    <lineage>
        <taxon>Bacteria</taxon>
        <taxon>Pseudomonadati</taxon>
        <taxon>Pseudomonadota</taxon>
        <taxon>Alphaproteobacteria</taxon>
        <taxon>Hyphomicrobiales</taxon>
        <taxon>Bartonellaceae</taxon>
        <taxon>Bartonella</taxon>
    </lineage>
</organism>
<dbReference type="KEGG" id="bky:D1093_04350"/>
<evidence type="ECO:0000313" key="2">
    <source>
        <dbReference type="Proteomes" id="UP000321940"/>
    </source>
</evidence>
<dbReference type="EMBL" id="CP031843">
    <property type="protein sequence ID" value="QEE08877.1"/>
    <property type="molecule type" value="Genomic_DNA"/>
</dbReference>
<evidence type="ECO:0000313" key="1">
    <source>
        <dbReference type="EMBL" id="QEE08877.1"/>
    </source>
</evidence>
<accession>A0A5B9CXK9</accession>
<proteinExistence type="predicted"/>
<protein>
    <submittedName>
        <fullName evidence="1">Filamentous hemagglutinin</fullName>
    </submittedName>
</protein>
<name>A0A5B9CXK9_9HYPH</name>
<sequence>MSASLNKDKSSSDYHSVVEQSGIKAEAGGFDITVTGTTNLTGGIIASSASADKKSLTTGSITTSDITNSAHATASSHGFSLSGNDTIKNITKNVLNHGKAKDGAEGETKSAISDGTIILTNTTGQRSMGQDAGEIIGSLNRNTATAHQAVAPIDATSLEGAVHNRLDMINDLSDEGLGYFYKIYKIAYATKHPEGEVAHDENGNVLYLTDENGKPIKGNDGKYITLYHFLKPEEENHLQKGSDGEVHMFYNGIFTSPDDAARYAVQFADNDHGHLYFTYFPQDKDMLVEVGIAVFQKFFEGTFFFGLTNSTKKFQNTMYLYGNDGLRIDGHSRGSMTVGNGMHDFEKRGIHGIAGNTSINLFGPAYNAQSMANTLDYLSDGKQTSVGLENHAYDFVGIKFGGNPATFDKIPSGSSPGNEAWRIFTTYPTVHACYGHAGRECTSFYGSSHRIQINSIQSGGKK</sequence>
<reference evidence="1 2" key="1">
    <citation type="journal article" date="2020" name="Int. J. Syst. Evol. Microbiol.">
        <title>Bartonella kosoyi sp. nov. and Bartonella krasnovii sp. nov., two novel species closely related to the zoonotic Bartonella elizabethae, isolated from black rats and wild desert rodent-fleas.</title>
        <authorList>
            <person name="Gutierrez R."/>
            <person name="Shalit T."/>
            <person name="Markus B."/>
            <person name="Yuan C."/>
            <person name="Nachum-Biala Y."/>
            <person name="Elad D."/>
            <person name="Harrus S."/>
        </authorList>
    </citation>
    <scope>NUCLEOTIDE SEQUENCE [LARGE SCALE GENOMIC DNA]</scope>
    <source>
        <strain evidence="1 2">Tel Aviv</strain>
    </source>
</reference>
<gene>
    <name evidence="1" type="ORF">D1093_04350</name>
</gene>